<evidence type="ECO:0000313" key="2">
    <source>
        <dbReference type="Proteomes" id="UP001057402"/>
    </source>
</evidence>
<comment type="caution">
    <text evidence="1">The sequence shown here is derived from an EMBL/GenBank/DDBJ whole genome shotgun (WGS) entry which is preliminary data.</text>
</comment>
<dbReference type="EMBL" id="CM042883">
    <property type="protein sequence ID" value="KAI4377939.1"/>
    <property type="molecule type" value="Genomic_DNA"/>
</dbReference>
<dbReference type="Proteomes" id="UP001057402">
    <property type="component" value="Chromosome 4"/>
</dbReference>
<sequence length="359" mass="40974">MVKVVIMEERFKILEELGQGNTGMVMLMRDKRTNELVAVKCIKRGEAINDNVEREIINHRSLKHENIIGFKEVLLTPTHLAIVMEYAAGGELHCRTYEVGLSEDEARYFFRQIISGISYCHSKEICHRDLKLENTLLDMSPNPSLKICDFGFSLCSLWHSQPKSLVGTPPYIAPEVLSDKEYDGKMADIWSCGVMLYVMLVGRYPFEDPDDLHNIHKVIQKIRNVEYSVPENKNISMECRELLSRIFIADPSKRITLAEIKSHPWFLKGLPEESATEGEEEEGPTAFSRDKQDIQSIVEIKQIIQEARKAGNGSNVKGAEEHPRKEPEIEVGKTPWWIRKEPQATIRRPKAKGRASSLS</sequence>
<protein>
    <submittedName>
        <fullName evidence="1">Uncharacterized protein</fullName>
    </submittedName>
</protein>
<proteinExistence type="predicted"/>
<accession>A0ACB9RGE4</accession>
<name>A0ACB9RGE4_9MYRT</name>
<evidence type="ECO:0000313" key="1">
    <source>
        <dbReference type="EMBL" id="KAI4377939.1"/>
    </source>
</evidence>
<organism evidence="1 2">
    <name type="scientific">Melastoma candidum</name>
    <dbReference type="NCBI Taxonomy" id="119954"/>
    <lineage>
        <taxon>Eukaryota</taxon>
        <taxon>Viridiplantae</taxon>
        <taxon>Streptophyta</taxon>
        <taxon>Embryophyta</taxon>
        <taxon>Tracheophyta</taxon>
        <taxon>Spermatophyta</taxon>
        <taxon>Magnoliopsida</taxon>
        <taxon>eudicotyledons</taxon>
        <taxon>Gunneridae</taxon>
        <taxon>Pentapetalae</taxon>
        <taxon>rosids</taxon>
        <taxon>malvids</taxon>
        <taxon>Myrtales</taxon>
        <taxon>Melastomataceae</taxon>
        <taxon>Melastomatoideae</taxon>
        <taxon>Melastomateae</taxon>
        <taxon>Melastoma</taxon>
    </lineage>
</organism>
<gene>
    <name evidence="1" type="ORF">MLD38_015491</name>
</gene>
<keyword evidence="2" id="KW-1185">Reference proteome</keyword>
<reference evidence="2" key="1">
    <citation type="journal article" date="2023" name="Front. Plant Sci.">
        <title>Chromosomal-level genome assembly of Melastoma candidum provides insights into trichome evolution.</title>
        <authorList>
            <person name="Zhong Y."/>
            <person name="Wu W."/>
            <person name="Sun C."/>
            <person name="Zou P."/>
            <person name="Liu Y."/>
            <person name="Dai S."/>
            <person name="Zhou R."/>
        </authorList>
    </citation>
    <scope>NUCLEOTIDE SEQUENCE [LARGE SCALE GENOMIC DNA]</scope>
</reference>